<dbReference type="AlphaFoldDB" id="A0A7X0WQK5"/>
<name>A0A7X0WQK5_9LIST</name>
<sequence length="220" mass="25364">MYVELDQLYNSSTIRNNFSQEKLFNDLLAVSKAEPLSITIKKDTLFSKKLDLDKQICFLVEGITCSYFRGTPSKISASPQFLNLELVLGMESMDIEAFTTCKVLIFSRLDIMEYLFSMQEGVLFLFQYEKEKKDFLIHRVKLLHQKGYVRLLQVMQEVGKECGEQVDNECILPKCFTIKRLAALASLSTHTVSLIHEKMIQEKQIRKEGGRIILLEMATD</sequence>
<organism evidence="1 2">
    <name type="scientific">Listeria booriae</name>
    <dbReference type="NCBI Taxonomy" id="1552123"/>
    <lineage>
        <taxon>Bacteria</taxon>
        <taxon>Bacillati</taxon>
        <taxon>Bacillota</taxon>
        <taxon>Bacilli</taxon>
        <taxon>Bacillales</taxon>
        <taxon>Listeriaceae</taxon>
        <taxon>Listeria</taxon>
    </lineage>
</organism>
<dbReference type="RefSeq" id="WP_185377709.1">
    <property type="nucleotide sequence ID" value="NZ_JAARPL010000010.1"/>
</dbReference>
<comment type="caution">
    <text evidence="1">The sequence shown here is derived from an EMBL/GenBank/DDBJ whole genome shotgun (WGS) entry which is preliminary data.</text>
</comment>
<dbReference type="SUPFAM" id="SSF46785">
    <property type="entry name" value="Winged helix' DNA-binding domain"/>
    <property type="match status" value="1"/>
</dbReference>
<dbReference type="EMBL" id="JAARPL010000010">
    <property type="protein sequence ID" value="MBC1373415.1"/>
    <property type="molecule type" value="Genomic_DNA"/>
</dbReference>
<dbReference type="InterPro" id="IPR014710">
    <property type="entry name" value="RmlC-like_jellyroll"/>
</dbReference>
<dbReference type="Proteomes" id="UP000591929">
    <property type="component" value="Unassembled WGS sequence"/>
</dbReference>
<evidence type="ECO:0000313" key="2">
    <source>
        <dbReference type="Proteomes" id="UP000591929"/>
    </source>
</evidence>
<gene>
    <name evidence="1" type="ORF">HB847_13630</name>
</gene>
<dbReference type="InterPro" id="IPR036390">
    <property type="entry name" value="WH_DNA-bd_sf"/>
</dbReference>
<reference evidence="1 2" key="1">
    <citation type="submission" date="2020-03" db="EMBL/GenBank/DDBJ databases">
        <title>Soil Listeria distribution.</title>
        <authorList>
            <person name="Liao J."/>
            <person name="Wiedmann M."/>
        </authorList>
    </citation>
    <scope>NUCLEOTIDE SEQUENCE [LARGE SCALE GENOMIC DNA]</scope>
    <source>
        <strain evidence="1 2">FSL L7-1681</strain>
    </source>
</reference>
<dbReference type="Gene3D" id="2.60.120.10">
    <property type="entry name" value="Jelly Rolls"/>
    <property type="match status" value="1"/>
</dbReference>
<accession>A0A7X0WQK5</accession>
<proteinExistence type="predicted"/>
<evidence type="ECO:0000313" key="1">
    <source>
        <dbReference type="EMBL" id="MBC1373415.1"/>
    </source>
</evidence>
<protein>
    <submittedName>
        <fullName evidence="1">Crp/Fnr family transcriptional regulator</fullName>
    </submittedName>
</protein>